<dbReference type="InterPro" id="IPR018181">
    <property type="entry name" value="Heat_shock_70_CS"/>
</dbReference>
<feature type="compositionally biased region" description="Polar residues" evidence="7">
    <location>
        <begin position="865"/>
        <end position="876"/>
    </location>
</feature>
<feature type="chain" id="PRO_5045976717" description="Heat shock 70 kDa protein 17" evidence="8">
    <location>
        <begin position="24"/>
        <end position="895"/>
    </location>
</feature>
<dbReference type="InterPro" id="IPR029048">
    <property type="entry name" value="HSP70_C_sf"/>
</dbReference>
<dbReference type="PROSITE" id="PS01036">
    <property type="entry name" value="HSP70_3"/>
    <property type="match status" value="1"/>
</dbReference>
<dbReference type="EMBL" id="CP126651">
    <property type="protein sequence ID" value="WJZ85157.1"/>
    <property type="molecule type" value="Genomic_DNA"/>
</dbReference>
<evidence type="ECO:0000256" key="7">
    <source>
        <dbReference type="SAM" id="MobiDB-lite"/>
    </source>
</evidence>
<evidence type="ECO:0000256" key="8">
    <source>
        <dbReference type="SAM" id="SignalP"/>
    </source>
</evidence>
<evidence type="ECO:0008006" key="11">
    <source>
        <dbReference type="Google" id="ProtNLM"/>
    </source>
</evidence>
<evidence type="ECO:0000313" key="10">
    <source>
        <dbReference type="Proteomes" id="UP001227230"/>
    </source>
</evidence>
<dbReference type="Gene3D" id="3.90.640.10">
    <property type="entry name" value="Actin, Chain A, domain 4"/>
    <property type="match status" value="1"/>
</dbReference>
<dbReference type="InterPro" id="IPR013126">
    <property type="entry name" value="Hsp_70_fam"/>
</dbReference>
<evidence type="ECO:0000256" key="6">
    <source>
        <dbReference type="ARBA" id="ARBA00023186"/>
    </source>
</evidence>
<evidence type="ECO:0000256" key="4">
    <source>
        <dbReference type="ARBA" id="ARBA00022824"/>
    </source>
</evidence>
<evidence type="ECO:0000256" key="2">
    <source>
        <dbReference type="ARBA" id="ARBA00022729"/>
    </source>
</evidence>
<protein>
    <recommendedName>
        <fullName evidence="11">Heat shock 70 kDa protein 17</fullName>
    </recommendedName>
</protein>
<dbReference type="InterPro" id="IPR043129">
    <property type="entry name" value="ATPase_NBD"/>
</dbReference>
<keyword evidence="2 8" id="KW-0732">Signal</keyword>
<reference evidence="9 10" key="1">
    <citation type="journal article" date="2023" name="Hortic Res">
        <title>The complete reference genome for grapevine (Vitis vinifera L.) genetics and breeding.</title>
        <authorList>
            <person name="Shi X."/>
            <person name="Cao S."/>
            <person name="Wang X."/>
            <person name="Huang S."/>
            <person name="Wang Y."/>
            <person name="Liu Z."/>
            <person name="Liu W."/>
            <person name="Leng X."/>
            <person name="Peng Y."/>
            <person name="Wang N."/>
            <person name="Wang Y."/>
            <person name="Ma Z."/>
            <person name="Xu X."/>
            <person name="Zhang F."/>
            <person name="Xue H."/>
            <person name="Zhong H."/>
            <person name="Wang Y."/>
            <person name="Zhang K."/>
            <person name="Velt A."/>
            <person name="Avia K."/>
            <person name="Holtgrawe D."/>
            <person name="Grimplet J."/>
            <person name="Matus J.T."/>
            <person name="Ware D."/>
            <person name="Wu X."/>
            <person name="Wang H."/>
            <person name="Liu C."/>
            <person name="Fang Y."/>
            <person name="Rustenholz C."/>
            <person name="Cheng Z."/>
            <person name="Xiao H."/>
            <person name="Zhou Y."/>
        </authorList>
    </citation>
    <scope>NUCLEOTIDE SEQUENCE [LARGE SCALE GENOMIC DNA]</scope>
    <source>
        <strain evidence="10">cv. Pinot noir / PN40024</strain>
        <tissue evidence="9">Leaf</tissue>
    </source>
</reference>
<feature type="signal peptide" evidence="8">
    <location>
        <begin position="1"/>
        <end position="23"/>
    </location>
</feature>
<gene>
    <name evidence="9" type="ORF">VitviT2T_004709</name>
</gene>
<feature type="region of interest" description="Disordered" evidence="7">
    <location>
        <begin position="828"/>
        <end position="895"/>
    </location>
</feature>
<dbReference type="SUPFAM" id="SSF100934">
    <property type="entry name" value="Heat shock protein 70kD (HSP70), C-terminal subdomain"/>
    <property type="match status" value="1"/>
</dbReference>
<keyword evidence="3" id="KW-0547">Nucleotide-binding</keyword>
<evidence type="ECO:0000256" key="3">
    <source>
        <dbReference type="ARBA" id="ARBA00022741"/>
    </source>
</evidence>
<accession>A0ABY9BRF3</accession>
<keyword evidence="6" id="KW-0143">Chaperone</keyword>
<dbReference type="Proteomes" id="UP001227230">
    <property type="component" value="Chromosome 4"/>
</dbReference>
<dbReference type="PANTHER" id="PTHR45639:SF3">
    <property type="entry name" value="HYPOXIA UP-REGULATED PROTEIN 1"/>
    <property type="match status" value="1"/>
</dbReference>
<dbReference type="Gene3D" id="1.20.1270.10">
    <property type="match status" value="1"/>
</dbReference>
<keyword evidence="4" id="KW-0256">Endoplasmic reticulum</keyword>
<dbReference type="Pfam" id="PF00012">
    <property type="entry name" value="HSP70"/>
    <property type="match status" value="1"/>
</dbReference>
<dbReference type="InterPro" id="IPR029047">
    <property type="entry name" value="HSP70_peptide-bd_sf"/>
</dbReference>
<dbReference type="SUPFAM" id="SSF53067">
    <property type="entry name" value="Actin-like ATPase domain"/>
    <property type="match status" value="2"/>
</dbReference>
<feature type="compositionally biased region" description="Polar residues" evidence="7">
    <location>
        <begin position="592"/>
        <end position="601"/>
    </location>
</feature>
<keyword evidence="5" id="KW-0067">ATP-binding</keyword>
<dbReference type="CDD" id="cd10230">
    <property type="entry name" value="ASKHA_NBD_HSP70_HYOU1"/>
    <property type="match status" value="1"/>
</dbReference>
<feature type="compositionally biased region" description="Polar residues" evidence="7">
    <location>
        <begin position="566"/>
        <end position="577"/>
    </location>
</feature>
<evidence type="ECO:0000256" key="1">
    <source>
        <dbReference type="ARBA" id="ARBA00004319"/>
    </source>
</evidence>
<name>A0ABY9BRF3_VITVI</name>
<feature type="compositionally biased region" description="Basic and acidic residues" evidence="7">
    <location>
        <begin position="835"/>
        <end position="856"/>
    </location>
</feature>
<comment type="subcellular location">
    <subcellularLocation>
        <location evidence="1">Endoplasmic reticulum lumen</location>
    </subcellularLocation>
</comment>
<feature type="compositionally biased region" description="Basic and acidic residues" evidence="7">
    <location>
        <begin position="602"/>
        <end position="611"/>
    </location>
</feature>
<dbReference type="PRINTS" id="PR00301">
    <property type="entry name" value="HEATSHOCK70"/>
</dbReference>
<keyword evidence="10" id="KW-1185">Reference proteome</keyword>
<dbReference type="Gene3D" id="2.60.34.10">
    <property type="entry name" value="Substrate Binding Domain Of DNAk, Chain A, domain 1"/>
    <property type="match status" value="1"/>
</dbReference>
<organism evidence="9 10">
    <name type="scientific">Vitis vinifera</name>
    <name type="common">Grape</name>
    <dbReference type="NCBI Taxonomy" id="29760"/>
    <lineage>
        <taxon>Eukaryota</taxon>
        <taxon>Viridiplantae</taxon>
        <taxon>Streptophyta</taxon>
        <taxon>Embryophyta</taxon>
        <taxon>Tracheophyta</taxon>
        <taxon>Spermatophyta</taxon>
        <taxon>Magnoliopsida</taxon>
        <taxon>eudicotyledons</taxon>
        <taxon>Gunneridae</taxon>
        <taxon>Pentapetalae</taxon>
        <taxon>rosids</taxon>
        <taxon>Vitales</taxon>
        <taxon>Vitaceae</taxon>
        <taxon>Viteae</taxon>
        <taxon>Vitis</taxon>
    </lineage>
</organism>
<dbReference type="PANTHER" id="PTHR45639">
    <property type="entry name" value="HSC70CB, ISOFORM G-RELATED"/>
    <property type="match status" value="1"/>
</dbReference>
<feature type="region of interest" description="Disordered" evidence="7">
    <location>
        <begin position="566"/>
        <end position="612"/>
    </location>
</feature>
<dbReference type="Gene3D" id="3.30.420.40">
    <property type="match status" value="2"/>
</dbReference>
<sequence>MNPFFRLGIFLSLLLLIPTPAQSAVSSIDLGSEWVKVAVVNLKPGQSPISVAINEMSKRKSPALVAFQSGNRLIGEEAAGIVARYPDKVFSFIRDMIGKPYNKIQDFLAKMYLPYSIVEDYRGTAAIRVDDGTVYSLEELEAMILSYAIKLAEFHSKVPVKDAVIAVPPYLGQAERRGLLTAAQLAGVNVLALINEHSGVALQYGIDKDFSNGSRHVVFYDMGSSSTYAALVYFSAYNAKEYGKTVSVNQFQVKDVIWDPELGGQNMEIRLVEYFADEFNKQVGNGVDVRKFPKAMAKLKKQVKRTKEILSANTVAPISVESLYDDRDFRSTITREKFEELCEDLWERSLIPAKEVLKNSGLKVDEIYAVELIGGATRVPKLQAKLQEFLGRKDLDRHLDADEAIVLGAALHAANLSDGIKLNRKLGMVDGSLYGLVVELDGPGLLKDESTRQLIVPRMKKLPSKMFRSIIHDKDFDVSFSYENEDLLPPGVSSPRFAQYAVSGLADASAKYSSRNLSSPIKANLHFSLSRSGILSLDRADAVIEITEWVEVPKVNVTLENSTTASPNISVEVSPHNTSEDSNENLHGDGGINNTSNSTENQSDKDLGTEKKLKKRTFRVPLKVVEKTVGPGMPLSKESIAEAKRKLEALDKKDAERRRTAELKNNLEGYIYTTKEKLESSEELEKISTTQERQSFIEKLDEVQEWLYTDGEDATAAEFQERLDLLKSIGDPIFFRLTELTARPAAMEDARKYLGQLNQIVQDWETKKPWLLKDKIDEVLSDGDKVKNWLEEKEAEQKKSSGFSTPAFTSDEVYEKIFKFQEKVASINRIPKPKPKIEKPPKKETENNGASSEEKANASNSTSEKTPSSQNDQSAAGDSDGKPNEEAEGDAHDEL</sequence>
<evidence type="ECO:0000313" key="9">
    <source>
        <dbReference type="EMBL" id="WJZ85157.1"/>
    </source>
</evidence>
<evidence type="ECO:0000256" key="5">
    <source>
        <dbReference type="ARBA" id="ARBA00022840"/>
    </source>
</evidence>
<proteinExistence type="predicted"/>
<dbReference type="Gene3D" id="3.30.30.30">
    <property type="match status" value="1"/>
</dbReference>
<feature type="compositionally biased region" description="Basic and acidic residues" evidence="7">
    <location>
        <begin position="879"/>
        <end position="895"/>
    </location>
</feature>